<proteinExistence type="predicted"/>
<dbReference type="AlphaFoldDB" id="A0A4Q2J8J9"/>
<gene>
    <name evidence="1" type="ORF">ESO86_16410</name>
</gene>
<dbReference type="RefSeq" id="WP_165308153.1">
    <property type="nucleotide sequence ID" value="NZ_SDPL01000525.1"/>
</dbReference>
<dbReference type="Proteomes" id="UP000292881">
    <property type="component" value="Unassembled WGS sequence"/>
</dbReference>
<dbReference type="SUPFAM" id="SSF53474">
    <property type="entry name" value="alpha/beta-Hydrolases"/>
    <property type="match status" value="1"/>
</dbReference>
<keyword evidence="2" id="KW-1185">Reference proteome</keyword>
<keyword evidence="1" id="KW-0378">Hydrolase</keyword>
<accession>A0A4Q2J8J9</accession>
<dbReference type="Pfam" id="PF06821">
    <property type="entry name" value="Ser_hydrolase"/>
    <property type="match status" value="1"/>
</dbReference>
<evidence type="ECO:0000313" key="1">
    <source>
        <dbReference type="EMBL" id="RXZ41520.1"/>
    </source>
</evidence>
<organism evidence="1 2">
    <name type="scientific">Agromyces binzhouensis</name>
    <dbReference type="NCBI Taxonomy" id="1817495"/>
    <lineage>
        <taxon>Bacteria</taxon>
        <taxon>Bacillati</taxon>
        <taxon>Actinomycetota</taxon>
        <taxon>Actinomycetes</taxon>
        <taxon>Micrococcales</taxon>
        <taxon>Microbacteriaceae</taxon>
        <taxon>Agromyces</taxon>
    </lineage>
</organism>
<evidence type="ECO:0000313" key="2">
    <source>
        <dbReference type="Proteomes" id="UP000292881"/>
    </source>
</evidence>
<dbReference type="InterPro" id="IPR029058">
    <property type="entry name" value="AB_hydrolase_fold"/>
</dbReference>
<feature type="non-terminal residue" evidence="1">
    <location>
        <position position="68"/>
    </location>
</feature>
<dbReference type="GO" id="GO:0016787">
    <property type="term" value="F:hydrolase activity"/>
    <property type="evidence" value="ECO:0007669"/>
    <property type="project" value="UniProtKB-KW"/>
</dbReference>
<dbReference type="InterPro" id="IPR010662">
    <property type="entry name" value="RBBP9/YdeN"/>
</dbReference>
<comment type="caution">
    <text evidence="1">The sequence shown here is derived from an EMBL/GenBank/DDBJ whole genome shotgun (WGS) entry which is preliminary data.</text>
</comment>
<sequence length="68" mass="7152">MTHPLVIVPGIGGSGPLHWQSRWEAALPGVLRIAPASWDEPEVADWVAAIDRAVAASPTPPLLVAHSL</sequence>
<dbReference type="EMBL" id="SDPL01000525">
    <property type="protein sequence ID" value="RXZ41520.1"/>
    <property type="molecule type" value="Genomic_DNA"/>
</dbReference>
<dbReference type="Gene3D" id="3.40.50.1820">
    <property type="entry name" value="alpha/beta hydrolase"/>
    <property type="match status" value="1"/>
</dbReference>
<name>A0A4Q2J8J9_9MICO</name>
<reference evidence="1 2" key="1">
    <citation type="submission" date="2019-01" db="EMBL/GenBank/DDBJ databases">
        <authorList>
            <person name="Li J."/>
        </authorList>
    </citation>
    <scope>NUCLEOTIDE SEQUENCE [LARGE SCALE GENOMIC DNA]</scope>
    <source>
        <strain evidence="1 2">CGMCC 4.7180</strain>
    </source>
</reference>
<protein>
    <submittedName>
        <fullName evidence="1">Serine hydrolase family protein</fullName>
    </submittedName>
</protein>